<dbReference type="CDD" id="cd00160">
    <property type="entry name" value="RhoGEF"/>
    <property type="match status" value="1"/>
</dbReference>
<evidence type="ECO:0000313" key="5">
    <source>
        <dbReference type="Proteomes" id="UP000515154"/>
    </source>
</evidence>
<dbReference type="InterPro" id="IPR052231">
    <property type="entry name" value="Rho_GEF_signaling-related"/>
</dbReference>
<feature type="compositionally biased region" description="Polar residues" evidence="2">
    <location>
        <begin position="1383"/>
        <end position="1401"/>
    </location>
</feature>
<sequence>MPRADDNFTLQFVSTKLFQDLLFKSFLSLLTRKYLEDLFPWIFNPKIYILPRSWLLSSMSHRSEICNLFQRCLLTAEDSIRCLRWDDLVSNPPATLPGDPEQPLIHRGVEEDEANLADTDKLMNFDGSLSLLDEMALGEGESLSTPSSPHSISSYSRRQINLPKGLKDLDYKILQSGIFIFPGSYALDHSLVGFLFTSSPLWRDQMISSSELARHFLYFSTLSRKRKKCVGLTLVADIRGSTSSTVNTILEALHLFHSNNEQGFRSIYILANQLDQTLIFGSPLYDAQGPLKIEVLQSPDVLQSYIGVDQLPSAFDGQLEYHHDSWLRFRRKLEPFVNDCQLVDQYLQDTLKQLTVYDRIPSTYDETSQFLWEHEQQMQSILDAPQLMLLQDGHSIIHQLQEEAPYLKSIESCKEELVSVKKMYKELQNSMKNLVKLAENRFHKLEQGLQLRGFESECNKLNVWISTEGKRILEKYNSCVDNLKSAKSLEEQFLKDYFSAMTYIDKGNDLVEEACMLAQSGISTDSATGYRDLVKGLKVHLKQFIKDLEATREKVEGTRKIYRTLDKAYNWALESMKFIVNMKTENCSSVEKLDNMIRSMELFMQDHPPISDELFKETLQQAKELQNEKLISQCQKTIARCEEAQCKLKSRKLALKRAKSQRQTKSLANSDSPCNCIVKSSVTDLDENYLLLPPSQSEKKTASWHAICASLPTSPKIQPRRASLPTKGEIVTQISPISNMSSQDMEEYQEQLFNDGYITEDLSHHVVTSLPKSLTLRPDPNDCDTSGNKDKLFSRLYSSKKSITRTVTVPVTLSHTVQNYKLTSSQTLPQVDTPGTLDSVPSESTCSEGSSLIGRNQSMSEDLTSPIHSSDSCLTDPLTPHLHSTIWNTPVPTNSHLLSLNSSDQDGWSLSSNGSQVGLAGPKRTVALILQELISTERDYVQALKLIVDNYIPEITKEEVPHALRGKRSIIFGNIEKIYEFHNQYFLQELETCKHYPFQIAQIFLSHEEHFYLYALYNKNKPKSDHLMAEHGTEFFRIKQNELKDKMNLSSYLLRPVQRMGKYALLLKQMIKACPETETEYNDLKSAEEMVKFHLRHGNDLLAMDSLKECDVNLQEQGRLLRQNEFFVTQGRKKSMRHIFLFEELVLFSKTKKDRHGGPESYIYKYSFKTSDIGLTENFRDHTNKFEIWFRRRSLGENYILHAQDNDIKKSWVQDISRLLWRQAIKNRESRKTEMASMGMGSKPSFDLKADYNLNENLVTSGQFAARSRNSIAVSSVDHFRDGAKRPLSINSLSSTSSSSSGQSTSHGLLNSLNLAFENMILSSNANADSPHFNRRSMNSSNESGICTDIFPETEGCVAAAAAANAQTGSTSATTLPVNTRMLASSTNSSPCPYQQTNSEGTSITTTTSIQTPTQPTSTAANKHALSDQPSSIDTQVSSAITFPSSTTTTTKQADPARLWLDLSKTRQPTEFKLRLAPMHGLTNIANINAEESEL</sequence>
<dbReference type="SMART" id="SM00325">
    <property type="entry name" value="RhoGEF"/>
    <property type="match status" value="1"/>
</dbReference>
<dbReference type="PROSITE" id="PS50010">
    <property type="entry name" value="DH_2"/>
    <property type="match status" value="1"/>
</dbReference>
<feature type="domain" description="PH" evidence="3">
    <location>
        <begin position="1113"/>
        <end position="1221"/>
    </location>
</feature>
<dbReference type="InterPro" id="IPR035899">
    <property type="entry name" value="DBL_dom_sf"/>
</dbReference>
<dbReference type="InterPro" id="IPR000219">
    <property type="entry name" value="DH_dom"/>
</dbReference>
<dbReference type="SUPFAM" id="SSF48065">
    <property type="entry name" value="DBL homology domain (DH-domain)"/>
    <property type="match status" value="1"/>
</dbReference>
<dbReference type="SMART" id="SM00233">
    <property type="entry name" value="PH"/>
    <property type="match status" value="1"/>
</dbReference>
<evidence type="ECO:0000256" key="1">
    <source>
        <dbReference type="SAM" id="Coils"/>
    </source>
</evidence>
<dbReference type="PROSITE" id="PS50003">
    <property type="entry name" value="PH_DOMAIN"/>
    <property type="match status" value="1"/>
</dbReference>
<dbReference type="InterPro" id="IPR011993">
    <property type="entry name" value="PH-like_dom_sf"/>
</dbReference>
<dbReference type="CDD" id="cd13242">
    <property type="entry name" value="PH_puratrophin-1"/>
    <property type="match status" value="1"/>
</dbReference>
<dbReference type="SUPFAM" id="SSF46966">
    <property type="entry name" value="Spectrin repeat"/>
    <property type="match status" value="1"/>
</dbReference>
<feature type="compositionally biased region" description="Polar residues" evidence="2">
    <location>
        <begin position="839"/>
        <end position="851"/>
    </location>
</feature>
<evidence type="ECO:0000259" key="3">
    <source>
        <dbReference type="PROSITE" id="PS50003"/>
    </source>
</evidence>
<dbReference type="InterPro" id="IPR001849">
    <property type="entry name" value="PH_domain"/>
</dbReference>
<feature type="domain" description="DH" evidence="4">
    <location>
        <begin position="925"/>
        <end position="1101"/>
    </location>
</feature>
<dbReference type="PANTHER" id="PTHR45845:SF3">
    <property type="entry name" value="PURATROPHIN-1-LIKE, ISOFORM A"/>
    <property type="match status" value="1"/>
</dbReference>
<dbReference type="Gene3D" id="2.30.29.30">
    <property type="entry name" value="Pleckstrin-homology domain (PH domain)/Phosphotyrosine-binding domain (PTB)"/>
    <property type="match status" value="1"/>
</dbReference>
<name>A0A7E6EXN2_9MOLL</name>
<feature type="region of interest" description="Disordered" evidence="2">
    <location>
        <begin position="828"/>
        <end position="851"/>
    </location>
</feature>
<dbReference type="PANTHER" id="PTHR45845">
    <property type="entry name" value="RHO GUANINE NUCLEOTIDE EXCHANGE FACTOR-RELATED"/>
    <property type="match status" value="1"/>
</dbReference>
<dbReference type="Gene3D" id="1.20.900.10">
    <property type="entry name" value="Dbl homology (DH) domain"/>
    <property type="match status" value="1"/>
</dbReference>
<dbReference type="Pfam" id="PF22697">
    <property type="entry name" value="SOS1_NGEF_PH"/>
    <property type="match status" value="1"/>
</dbReference>
<reference evidence="6" key="1">
    <citation type="submission" date="2025-08" db="UniProtKB">
        <authorList>
            <consortium name="RefSeq"/>
        </authorList>
    </citation>
    <scope>IDENTIFICATION</scope>
</reference>
<dbReference type="GO" id="GO:0005085">
    <property type="term" value="F:guanyl-nucleotide exchange factor activity"/>
    <property type="evidence" value="ECO:0007669"/>
    <property type="project" value="InterPro"/>
</dbReference>
<dbReference type="SUPFAM" id="SSF50729">
    <property type="entry name" value="PH domain-like"/>
    <property type="match status" value="1"/>
</dbReference>
<proteinExistence type="predicted"/>
<dbReference type="InterPro" id="IPR055251">
    <property type="entry name" value="SOS1_NGEF_PH"/>
</dbReference>
<evidence type="ECO:0000313" key="6">
    <source>
        <dbReference type="RefSeq" id="XP_036359512.1"/>
    </source>
</evidence>
<organism evidence="5 6">
    <name type="scientific">Octopus sinensis</name>
    <name type="common">East Asian common octopus</name>
    <dbReference type="NCBI Taxonomy" id="2607531"/>
    <lineage>
        <taxon>Eukaryota</taxon>
        <taxon>Metazoa</taxon>
        <taxon>Spiralia</taxon>
        <taxon>Lophotrochozoa</taxon>
        <taxon>Mollusca</taxon>
        <taxon>Cephalopoda</taxon>
        <taxon>Coleoidea</taxon>
        <taxon>Octopodiformes</taxon>
        <taxon>Octopoda</taxon>
        <taxon>Incirrata</taxon>
        <taxon>Octopodidae</taxon>
        <taxon>Octopus</taxon>
    </lineage>
</organism>
<evidence type="ECO:0000259" key="4">
    <source>
        <dbReference type="PROSITE" id="PS50010"/>
    </source>
</evidence>
<protein>
    <submittedName>
        <fullName evidence="6">Puratrophin-1-like isoform X1</fullName>
    </submittedName>
</protein>
<dbReference type="RefSeq" id="XP_036359512.1">
    <property type="nucleotide sequence ID" value="XM_036503619.1"/>
</dbReference>
<evidence type="ECO:0000256" key="2">
    <source>
        <dbReference type="SAM" id="MobiDB-lite"/>
    </source>
</evidence>
<feature type="coiled-coil region" evidence="1">
    <location>
        <begin position="410"/>
        <end position="440"/>
    </location>
</feature>
<keyword evidence="5" id="KW-1185">Reference proteome</keyword>
<dbReference type="KEGG" id="osn:115212855"/>
<keyword evidence="1" id="KW-0175">Coiled coil</keyword>
<gene>
    <name evidence="6" type="primary">LOC115212855</name>
</gene>
<feature type="region of interest" description="Disordered" evidence="2">
    <location>
        <begin position="1383"/>
        <end position="1433"/>
    </location>
</feature>
<dbReference type="Pfam" id="PF00621">
    <property type="entry name" value="RhoGEF"/>
    <property type="match status" value="1"/>
</dbReference>
<accession>A0A7E6EXN2</accession>
<dbReference type="Gene3D" id="1.20.58.60">
    <property type="match status" value="1"/>
</dbReference>
<dbReference type="Proteomes" id="UP000515154">
    <property type="component" value="Linkage group LG6"/>
</dbReference>
<feature type="compositionally biased region" description="Low complexity" evidence="2">
    <location>
        <begin position="1402"/>
        <end position="1419"/>
    </location>
</feature>